<keyword evidence="5" id="KW-1185">Reference proteome</keyword>
<protein>
    <recommendedName>
        <fullName evidence="3">Carrier domain-containing protein</fullName>
    </recommendedName>
</protein>
<evidence type="ECO:0000313" key="4">
    <source>
        <dbReference type="EMBL" id="ETX08454.1"/>
    </source>
</evidence>
<dbReference type="AlphaFoldDB" id="W4MDN3"/>
<keyword evidence="1" id="KW-0596">Phosphopantetheine</keyword>
<dbReference type="Pfam" id="PF00975">
    <property type="entry name" value="Thioesterase"/>
    <property type="match status" value="1"/>
</dbReference>
<dbReference type="SMART" id="SM00824">
    <property type="entry name" value="PKS_TE"/>
    <property type="match status" value="1"/>
</dbReference>
<dbReference type="Pfam" id="PF00550">
    <property type="entry name" value="PP-binding"/>
    <property type="match status" value="1"/>
</dbReference>
<dbReference type="Proteomes" id="UP000019140">
    <property type="component" value="Unassembled WGS sequence"/>
</dbReference>
<keyword evidence="2" id="KW-0597">Phosphoprotein</keyword>
<dbReference type="InterPro" id="IPR020802">
    <property type="entry name" value="TesA-like"/>
</dbReference>
<evidence type="ECO:0000313" key="5">
    <source>
        <dbReference type="Proteomes" id="UP000019140"/>
    </source>
</evidence>
<gene>
    <name evidence="4" type="ORF">ETSY2_05340</name>
</gene>
<evidence type="ECO:0000256" key="2">
    <source>
        <dbReference type="ARBA" id="ARBA00022553"/>
    </source>
</evidence>
<feature type="domain" description="Carrier" evidence="3">
    <location>
        <begin position="1"/>
        <end position="51"/>
    </location>
</feature>
<dbReference type="EMBL" id="AZHX01000218">
    <property type="protein sequence ID" value="ETX08454.1"/>
    <property type="molecule type" value="Genomic_DNA"/>
</dbReference>
<dbReference type="Gene3D" id="3.40.50.1820">
    <property type="entry name" value="alpha/beta hydrolase"/>
    <property type="match status" value="1"/>
</dbReference>
<dbReference type="SUPFAM" id="SSF53474">
    <property type="entry name" value="alpha/beta-Hydrolases"/>
    <property type="match status" value="1"/>
</dbReference>
<name>W4MDN3_9BACT</name>
<organism evidence="4 5">
    <name type="scientific">Candidatus Entotheonella gemina</name>
    <dbReference type="NCBI Taxonomy" id="1429439"/>
    <lineage>
        <taxon>Bacteria</taxon>
        <taxon>Pseudomonadati</taxon>
        <taxon>Nitrospinota/Tectimicrobiota group</taxon>
        <taxon>Candidatus Tectimicrobiota</taxon>
        <taxon>Candidatus Entotheonellia</taxon>
        <taxon>Candidatus Entotheonellales</taxon>
        <taxon>Candidatus Entotheonellaceae</taxon>
        <taxon>Candidatus Entotheonella</taxon>
    </lineage>
</organism>
<evidence type="ECO:0000259" key="3">
    <source>
        <dbReference type="PROSITE" id="PS50075"/>
    </source>
</evidence>
<dbReference type="InterPro" id="IPR006162">
    <property type="entry name" value="Ppantetheine_attach_site"/>
</dbReference>
<feature type="non-terminal residue" evidence="4">
    <location>
        <position position="1"/>
    </location>
</feature>
<sequence length="315" mass="34390">DENFFALGGHSLLAMGLVSRIRATLGTEIAMRTLFEAATVSELASKLGPETDPNRGFERVLPLRPRGTLRPLFCIHPAGGLSWCYAGLLRELHPERPIYGLQAAGIVAPALPPSSVEAIAKDYISALREIQPTGPYHLLGWSFGGLVAHAMACQLQHEGGAISLLTILDTFPPRLMDEKKIPTDHEWLAEFAQQIGLELPAPDDEPLDLLTLVEAARQAGYVLPGLDRDQAERMLGVLKTNAQLSQQFRPDRFQGDLLLFAATQGQSSSPEAWRAYVTGHVRVHEIDCKHADLTLPASIATIGRLLEQHLQALNP</sequence>
<evidence type="ECO:0000256" key="1">
    <source>
        <dbReference type="ARBA" id="ARBA00022450"/>
    </source>
</evidence>
<dbReference type="PATRIC" id="fig|1429439.4.peg.905"/>
<dbReference type="PROSITE" id="PS50075">
    <property type="entry name" value="CARRIER"/>
    <property type="match status" value="1"/>
</dbReference>
<dbReference type="SUPFAM" id="SSF47336">
    <property type="entry name" value="ACP-like"/>
    <property type="match status" value="1"/>
</dbReference>
<dbReference type="InterPro" id="IPR029058">
    <property type="entry name" value="AB_hydrolase_fold"/>
</dbReference>
<comment type="caution">
    <text evidence="4">The sequence shown here is derived from an EMBL/GenBank/DDBJ whole genome shotgun (WGS) entry which is preliminary data.</text>
</comment>
<dbReference type="PROSITE" id="PS00012">
    <property type="entry name" value="PHOSPHOPANTETHEINE"/>
    <property type="match status" value="1"/>
</dbReference>
<accession>W4MDN3</accession>
<dbReference type="HOGENOM" id="CLU_000022_2_11_7"/>
<proteinExistence type="predicted"/>
<dbReference type="InterPro" id="IPR036736">
    <property type="entry name" value="ACP-like_sf"/>
</dbReference>
<dbReference type="InterPro" id="IPR009081">
    <property type="entry name" value="PP-bd_ACP"/>
</dbReference>
<reference evidence="4 5" key="1">
    <citation type="journal article" date="2014" name="Nature">
        <title>An environmental bacterial taxon with a large and distinct metabolic repertoire.</title>
        <authorList>
            <person name="Wilson M.C."/>
            <person name="Mori T."/>
            <person name="Ruckert C."/>
            <person name="Uria A.R."/>
            <person name="Helf M.J."/>
            <person name="Takada K."/>
            <person name="Gernert C."/>
            <person name="Steffens U.A."/>
            <person name="Heycke N."/>
            <person name="Schmitt S."/>
            <person name="Rinke C."/>
            <person name="Helfrich E.J."/>
            <person name="Brachmann A.O."/>
            <person name="Gurgui C."/>
            <person name="Wakimoto T."/>
            <person name="Kracht M."/>
            <person name="Crusemann M."/>
            <person name="Hentschel U."/>
            <person name="Abe I."/>
            <person name="Matsunaga S."/>
            <person name="Kalinowski J."/>
            <person name="Takeyama H."/>
            <person name="Piel J."/>
        </authorList>
    </citation>
    <scope>NUCLEOTIDE SEQUENCE [LARGE SCALE GENOMIC DNA]</scope>
    <source>
        <strain evidence="5">TSY2</strain>
    </source>
</reference>
<dbReference type="InterPro" id="IPR001031">
    <property type="entry name" value="Thioesterase"/>
</dbReference>